<dbReference type="STRING" id="660596.DSJ_19925"/>
<gene>
    <name evidence="2" type="ORF">CKS_0381</name>
    <name evidence="1" type="ORF">DSJ_19925</name>
</gene>
<dbReference type="Proteomes" id="UP000192380">
    <property type="component" value="Chromosome"/>
</dbReference>
<organism evidence="2 3">
    <name type="scientific">Pantoea stewartii subsp. stewartii DC283</name>
    <dbReference type="NCBI Taxonomy" id="660596"/>
    <lineage>
        <taxon>Bacteria</taxon>
        <taxon>Pseudomonadati</taxon>
        <taxon>Pseudomonadota</taxon>
        <taxon>Gammaproteobacteria</taxon>
        <taxon>Enterobacterales</taxon>
        <taxon>Erwiniaceae</taxon>
        <taxon>Pantoea</taxon>
    </lineage>
</organism>
<reference evidence="2" key="2">
    <citation type="submission" date="2012-01" db="EMBL/GenBank/DDBJ databases">
        <authorList>
            <person name="Biehl B.S."/>
            <person name="Ding Y."/>
            <person name="Dugan-Rocha S.P."/>
            <person name="Gibbs R.A."/>
            <person name="Glasner J.D."/>
            <person name="Kovar C."/>
            <person name="Muzny D.M."/>
            <person name="Neeno-Eckwall E.C."/>
            <person name="Perna N.T."/>
            <person name="Qin X."/>
            <person name="von Bodman S.B."/>
            <person name="Weinstock G.M."/>
        </authorList>
    </citation>
    <scope>NUCLEOTIDE SEQUENCE</scope>
    <source>
        <strain evidence="2">DC283</strain>
    </source>
</reference>
<dbReference type="OrthoDB" id="6447047at2"/>
<proteinExistence type="predicted"/>
<reference evidence="2 3" key="1">
    <citation type="journal article" date="2012" name="Mol. Microbiol.">
        <title>The genetic and structural basis of two distinct terminal side branch residues in stewartan and amylovoran exopolysaccharides and their potential role in host adaptation.</title>
        <authorList>
            <person name="Wang X."/>
            <person name="Yang F."/>
            <person name="von Bodman S.B."/>
        </authorList>
    </citation>
    <scope>NUCLEOTIDE SEQUENCE [LARGE SCALE GENOMIC DNA]</scope>
    <source>
        <strain evidence="2 3">DC283</strain>
    </source>
</reference>
<dbReference type="KEGG" id="pstw:DSJ_19925"/>
<protein>
    <recommendedName>
        <fullName evidence="5">Phage protein</fullName>
    </recommendedName>
</protein>
<accession>H3R9Q0</accession>
<dbReference type="AlphaFoldDB" id="H3R9Q0"/>
<evidence type="ECO:0008006" key="5">
    <source>
        <dbReference type="Google" id="ProtNLM"/>
    </source>
</evidence>
<dbReference type="RefSeq" id="WP_006118095.1">
    <property type="nucleotide sequence ID" value="NZ_AHIE01000002.1"/>
</dbReference>
<evidence type="ECO:0000313" key="4">
    <source>
        <dbReference type="Proteomes" id="UP000192380"/>
    </source>
</evidence>
<dbReference type="Proteomes" id="UP000005050">
    <property type="component" value="Unassembled WGS sequence"/>
</dbReference>
<dbReference type="EMBL" id="AHIE01000002">
    <property type="protein sequence ID" value="EHU01913.1"/>
    <property type="molecule type" value="Genomic_DNA"/>
</dbReference>
<dbReference type="EMBL" id="CP017581">
    <property type="protein sequence ID" value="ARF51360.1"/>
    <property type="molecule type" value="Genomic_DNA"/>
</dbReference>
<sequence>MAAKLEVIITEQNGRMEFDIKGSGGRTPREEARLVMIIAAIKALFSDSDRQAAKCNCPACKESREREAENERPNLH</sequence>
<keyword evidence="4" id="KW-1185">Reference proteome</keyword>
<evidence type="ECO:0000313" key="2">
    <source>
        <dbReference type="EMBL" id="EHU01913.1"/>
    </source>
</evidence>
<evidence type="ECO:0000313" key="1">
    <source>
        <dbReference type="EMBL" id="ARF51360.1"/>
    </source>
</evidence>
<name>H3R9Q0_PANSE</name>
<reference evidence="1 4" key="3">
    <citation type="submission" date="2016-10" db="EMBL/GenBank/DDBJ databases">
        <title>Complete Genome Assembly of Pantoea stewartii subsp. stewartii DC283, a Corn Pathogen.</title>
        <authorList>
            <person name="Duong D.A."/>
            <person name="Stevens A.M."/>
            <person name="Jensen R.V."/>
        </authorList>
    </citation>
    <scope>NUCLEOTIDE SEQUENCE [LARGE SCALE GENOMIC DNA]</scope>
    <source>
        <strain evidence="1 4">DC283</strain>
    </source>
</reference>
<evidence type="ECO:0000313" key="3">
    <source>
        <dbReference type="Proteomes" id="UP000005050"/>
    </source>
</evidence>
<dbReference type="PATRIC" id="fig|660596.6.peg.615"/>